<feature type="transmembrane region" description="Helical" evidence="1">
    <location>
        <begin position="742"/>
        <end position="761"/>
    </location>
</feature>
<gene>
    <name evidence="3" type="ORF">F8M41_002203</name>
</gene>
<dbReference type="EMBL" id="WTPW01001189">
    <property type="protein sequence ID" value="KAF0450269.1"/>
    <property type="molecule type" value="Genomic_DNA"/>
</dbReference>
<feature type="transmembrane region" description="Helical" evidence="1">
    <location>
        <begin position="803"/>
        <end position="826"/>
    </location>
</feature>
<keyword evidence="1" id="KW-0812">Transmembrane</keyword>
<feature type="transmembrane region" description="Helical" evidence="1">
    <location>
        <begin position="886"/>
        <end position="907"/>
    </location>
</feature>
<dbReference type="AlphaFoldDB" id="A0A8H3XD82"/>
<feature type="signal peptide" evidence="2">
    <location>
        <begin position="1"/>
        <end position="28"/>
    </location>
</feature>
<evidence type="ECO:0000256" key="2">
    <source>
        <dbReference type="SAM" id="SignalP"/>
    </source>
</evidence>
<dbReference type="Proteomes" id="UP000439903">
    <property type="component" value="Unassembled WGS sequence"/>
</dbReference>
<feature type="transmembrane region" description="Helical" evidence="1">
    <location>
        <begin position="928"/>
        <end position="955"/>
    </location>
</feature>
<name>A0A8H3XD82_GIGMA</name>
<keyword evidence="1" id="KW-0472">Membrane</keyword>
<evidence type="ECO:0000256" key="1">
    <source>
        <dbReference type="SAM" id="Phobius"/>
    </source>
</evidence>
<organism evidence="3 4">
    <name type="scientific">Gigaspora margarita</name>
    <dbReference type="NCBI Taxonomy" id="4874"/>
    <lineage>
        <taxon>Eukaryota</taxon>
        <taxon>Fungi</taxon>
        <taxon>Fungi incertae sedis</taxon>
        <taxon>Mucoromycota</taxon>
        <taxon>Glomeromycotina</taxon>
        <taxon>Glomeromycetes</taxon>
        <taxon>Diversisporales</taxon>
        <taxon>Gigasporaceae</taxon>
        <taxon>Gigaspora</taxon>
    </lineage>
</organism>
<comment type="caution">
    <text evidence="3">The sequence shown here is derived from an EMBL/GenBank/DDBJ whole genome shotgun (WGS) entry which is preliminary data.</text>
</comment>
<keyword evidence="1" id="KW-1133">Transmembrane helix</keyword>
<evidence type="ECO:0000313" key="4">
    <source>
        <dbReference type="Proteomes" id="UP000439903"/>
    </source>
</evidence>
<proteinExistence type="predicted"/>
<keyword evidence="2" id="KW-0732">Signal</keyword>
<sequence length="965" mass="110441">MELSSVNLFYKLLLLYLFLCLFITSTKSQLNYFNYTETKLGDQNTPPLVADIKTYDDGTILVHIVRNKSTSTTDCSNVQGMSLEQQLHIRVILRNGTVKEIDPDLKLDLINYCLFNNTNTKYEINKNNNIIIYLKDKNNNTSILRNIVNPISIYPLQKPFILVTYVNATNSSNPSDPTTYMEWGAVIDWDGKTRSLVPFPGFWIDSIIQPNANNKFGFLRFSIDVRILGNLRQYSSDDSGNLTVMNDVDSYYSYQPITIVSTLNNGYLAFYNDTVNNNDNNSLLRRGGLYVQIISYNDSERIPQGTYAYQISQPNMTINSAYCDTFILFGYYIDCIVSVNSNNTTRYISVWLRQSGLSLSFSPSEIYNLPNVTGLSHQGWRAKIMPFGGYILGLTAYDDNDDNTYHYIYAYDDLNNTQIPLKSPSPFLTNYFGVNVIMNNNTVLLASQYTTDNASWSLLTIQLPFASVWDDVGYDNIYIRKTSPPINANVNSSTTILNITFLNYVTLSAGNITIYKVSDNSVRQRVSATMNEFCKIDDYSNVIIKVINSTFNEYGEQYFVTIDNNFVKGNDGSPQKGIHDGIWILKTEDRKIYLGNVHYVYIHLKYLISFLLYVLVDEVVMGSVRLTVDASKTFLAPPQNNKSEYINNLLNEIANKVPINSSGLKSNKSKNYRFHKVSDDKIVISIRIDMINEKRNASEIFSDLNTMIVYKNITTFSSGVTNDLDESYGFKTLANAWNENKILILVGIAIYIIICLLVRILSYKSKSQKIEAISSAILRLGLIIPNFILTILFVVNYSKDAELYWQSVLVLSVSLFTNICIAIYTIYKGIKEPVIGEDFKKWVKKYLGLVIPLIILIATDYEYLTILKDIPMFTKRLYRYEEINRFNILKHIFVGPILCGAFFDIFFRNIPQIVVQAFYYNELNNGRLFEYNIVPLLLLVTSCLKIFIIIFNYVFKVVTLVLIRR</sequence>
<keyword evidence="4" id="KW-1185">Reference proteome</keyword>
<feature type="transmembrane region" description="Helical" evidence="1">
    <location>
        <begin position="846"/>
        <end position="866"/>
    </location>
</feature>
<accession>A0A8H3XD82</accession>
<feature type="chain" id="PRO_5034385256" evidence="2">
    <location>
        <begin position="29"/>
        <end position="965"/>
    </location>
</feature>
<evidence type="ECO:0000313" key="3">
    <source>
        <dbReference type="EMBL" id="KAF0450269.1"/>
    </source>
</evidence>
<reference evidence="3 4" key="1">
    <citation type="journal article" date="2019" name="Environ. Microbiol.">
        <title>At the nexus of three kingdoms: the genome of the mycorrhizal fungus Gigaspora margarita provides insights into plant, endobacterial and fungal interactions.</title>
        <authorList>
            <person name="Venice F."/>
            <person name="Ghignone S."/>
            <person name="Salvioli di Fossalunga A."/>
            <person name="Amselem J."/>
            <person name="Novero M."/>
            <person name="Xianan X."/>
            <person name="Sedzielewska Toro K."/>
            <person name="Morin E."/>
            <person name="Lipzen A."/>
            <person name="Grigoriev I.V."/>
            <person name="Henrissat B."/>
            <person name="Martin F.M."/>
            <person name="Bonfante P."/>
        </authorList>
    </citation>
    <scope>NUCLEOTIDE SEQUENCE [LARGE SCALE GENOMIC DNA]</scope>
    <source>
        <strain evidence="3 4">BEG34</strain>
    </source>
</reference>
<feature type="transmembrane region" description="Helical" evidence="1">
    <location>
        <begin position="773"/>
        <end position="797"/>
    </location>
</feature>
<protein>
    <submittedName>
        <fullName evidence="3">Uncharacterized protein</fullName>
    </submittedName>
</protein>
<dbReference type="OrthoDB" id="2434149at2759"/>